<evidence type="ECO:0000313" key="2">
    <source>
        <dbReference type="Proteomes" id="UP000054359"/>
    </source>
</evidence>
<sequence>MITNILIFSNITRVVCRQRDQLFFFLCITQRFKASCFRASTCTILVIAIMKSFFSSK</sequence>
<protein>
    <submittedName>
        <fullName evidence="1">Uncharacterized protein</fullName>
    </submittedName>
</protein>
<keyword evidence="2" id="KW-1185">Reference proteome</keyword>
<dbReference type="EMBL" id="KK117254">
    <property type="protein sequence ID" value="KFM69948.1"/>
    <property type="molecule type" value="Genomic_DNA"/>
</dbReference>
<proteinExistence type="predicted"/>
<dbReference type="AlphaFoldDB" id="A0A087TXV9"/>
<dbReference type="Proteomes" id="UP000054359">
    <property type="component" value="Unassembled WGS sequence"/>
</dbReference>
<name>A0A087TXV9_STEMI</name>
<accession>A0A087TXV9</accession>
<evidence type="ECO:0000313" key="1">
    <source>
        <dbReference type="EMBL" id="KFM69948.1"/>
    </source>
</evidence>
<organism evidence="1 2">
    <name type="scientific">Stegodyphus mimosarum</name>
    <name type="common">African social velvet spider</name>
    <dbReference type="NCBI Taxonomy" id="407821"/>
    <lineage>
        <taxon>Eukaryota</taxon>
        <taxon>Metazoa</taxon>
        <taxon>Ecdysozoa</taxon>
        <taxon>Arthropoda</taxon>
        <taxon>Chelicerata</taxon>
        <taxon>Arachnida</taxon>
        <taxon>Araneae</taxon>
        <taxon>Araneomorphae</taxon>
        <taxon>Entelegynae</taxon>
        <taxon>Eresoidea</taxon>
        <taxon>Eresidae</taxon>
        <taxon>Stegodyphus</taxon>
    </lineage>
</organism>
<reference evidence="1 2" key="1">
    <citation type="submission" date="2013-11" db="EMBL/GenBank/DDBJ databases">
        <title>Genome sequencing of Stegodyphus mimosarum.</title>
        <authorList>
            <person name="Bechsgaard J."/>
        </authorList>
    </citation>
    <scope>NUCLEOTIDE SEQUENCE [LARGE SCALE GENOMIC DNA]</scope>
</reference>
<feature type="non-terminal residue" evidence="1">
    <location>
        <position position="57"/>
    </location>
</feature>
<gene>
    <name evidence="1" type="ORF">X975_12499</name>
</gene>